<reference evidence="1 2" key="1">
    <citation type="submission" date="2018-10" db="EMBL/GenBank/DDBJ databases">
        <authorList>
            <person name="Ekblom R."/>
            <person name="Jareborg N."/>
        </authorList>
    </citation>
    <scope>NUCLEOTIDE SEQUENCE [LARGE SCALE GENOMIC DNA]</scope>
    <source>
        <tissue evidence="1">Muscle</tissue>
    </source>
</reference>
<sequence>MGNFFLRVSEGLKIRYIFCVFLHSYSENKIINLLLWVSKDMPFISLLVVSNITTDGWILLSGEARQSD</sequence>
<proteinExistence type="predicted"/>
<dbReference type="AlphaFoldDB" id="A0A9X9Q3U0"/>
<dbReference type="Proteomes" id="UP000269945">
    <property type="component" value="Unassembled WGS sequence"/>
</dbReference>
<name>A0A9X9Q3U0_GULGU</name>
<evidence type="ECO:0000313" key="1">
    <source>
        <dbReference type="EMBL" id="VCX05391.1"/>
    </source>
</evidence>
<accession>A0A9X9Q3U0</accession>
<evidence type="ECO:0000313" key="2">
    <source>
        <dbReference type="Proteomes" id="UP000269945"/>
    </source>
</evidence>
<organism evidence="1 2">
    <name type="scientific">Gulo gulo</name>
    <name type="common">Wolverine</name>
    <name type="synonym">Gluton</name>
    <dbReference type="NCBI Taxonomy" id="48420"/>
    <lineage>
        <taxon>Eukaryota</taxon>
        <taxon>Metazoa</taxon>
        <taxon>Chordata</taxon>
        <taxon>Craniata</taxon>
        <taxon>Vertebrata</taxon>
        <taxon>Euteleostomi</taxon>
        <taxon>Mammalia</taxon>
        <taxon>Eutheria</taxon>
        <taxon>Laurasiatheria</taxon>
        <taxon>Carnivora</taxon>
        <taxon>Caniformia</taxon>
        <taxon>Musteloidea</taxon>
        <taxon>Mustelidae</taxon>
        <taxon>Guloninae</taxon>
        <taxon>Gulo</taxon>
    </lineage>
</organism>
<keyword evidence="2" id="KW-1185">Reference proteome</keyword>
<comment type="caution">
    <text evidence="1">The sequence shown here is derived from an EMBL/GenBank/DDBJ whole genome shotgun (WGS) entry which is preliminary data.</text>
</comment>
<dbReference type="EMBL" id="CYRY02031172">
    <property type="protein sequence ID" value="VCX05391.1"/>
    <property type="molecule type" value="Genomic_DNA"/>
</dbReference>
<protein>
    <submittedName>
        <fullName evidence="1">Uncharacterized protein</fullName>
    </submittedName>
</protein>
<gene>
    <name evidence="1" type="ORF">BN2614_LOCUS4</name>
</gene>